<evidence type="ECO:0000313" key="2">
    <source>
        <dbReference type="EMBL" id="GMF60261.1"/>
    </source>
</evidence>
<feature type="region of interest" description="Disordered" evidence="1">
    <location>
        <begin position="1"/>
        <end position="63"/>
    </location>
</feature>
<keyword evidence="3" id="KW-1185">Reference proteome</keyword>
<dbReference type="EMBL" id="BSXT01005331">
    <property type="protein sequence ID" value="GMF60261.1"/>
    <property type="molecule type" value="Genomic_DNA"/>
</dbReference>
<accession>A0A9W7D6C1</accession>
<dbReference type="AlphaFoldDB" id="A0A9W7D6C1"/>
<name>A0A9W7D6C1_9STRA</name>
<protein>
    <submittedName>
        <fullName evidence="2">Unnamed protein product</fullName>
    </submittedName>
</protein>
<proteinExistence type="predicted"/>
<evidence type="ECO:0000313" key="3">
    <source>
        <dbReference type="Proteomes" id="UP001165121"/>
    </source>
</evidence>
<dbReference type="Proteomes" id="UP001165121">
    <property type="component" value="Unassembled WGS sequence"/>
</dbReference>
<sequence length="271" mass="29347">MAPDGAGVSMSADSKLGPDDEDKSVPDASAQASVGGADVVEPPVGGRVSDSPQPEHEVEASDDDVVEYVETKKPQFGPADDVEVVEVGSDPDDDDDEVELMKVEPAVRKEAHLSTVQEDQVLEDMEVSSLKSSGVASVPTPVRARLPPVLSAEVQVKTFVADQVRRWERDVSERSFPPNIKYDWPHDHLDSSSYLSAVLTTSEYLRKRTSITAEADAWIAEMELTRRTFGAPGDWTAVTVPVAHFSPRECVAVLQTQLFEAGFGFLNLVPG</sequence>
<evidence type="ECO:0000256" key="1">
    <source>
        <dbReference type="SAM" id="MobiDB-lite"/>
    </source>
</evidence>
<dbReference type="OrthoDB" id="144687at2759"/>
<organism evidence="2 3">
    <name type="scientific">Phytophthora fragariaefolia</name>
    <dbReference type="NCBI Taxonomy" id="1490495"/>
    <lineage>
        <taxon>Eukaryota</taxon>
        <taxon>Sar</taxon>
        <taxon>Stramenopiles</taxon>
        <taxon>Oomycota</taxon>
        <taxon>Peronosporomycetes</taxon>
        <taxon>Peronosporales</taxon>
        <taxon>Peronosporaceae</taxon>
        <taxon>Phytophthora</taxon>
    </lineage>
</organism>
<comment type="caution">
    <text evidence="2">The sequence shown here is derived from an EMBL/GenBank/DDBJ whole genome shotgun (WGS) entry which is preliminary data.</text>
</comment>
<gene>
    <name evidence="2" type="ORF">Pfra01_002616600</name>
</gene>
<reference evidence="2" key="1">
    <citation type="submission" date="2023-04" db="EMBL/GenBank/DDBJ databases">
        <title>Phytophthora fragariaefolia NBRC 109709.</title>
        <authorList>
            <person name="Ichikawa N."/>
            <person name="Sato H."/>
            <person name="Tonouchi N."/>
        </authorList>
    </citation>
    <scope>NUCLEOTIDE SEQUENCE</scope>
    <source>
        <strain evidence="2">NBRC 109709</strain>
    </source>
</reference>